<dbReference type="EMBL" id="JAXGFP010000001">
    <property type="protein sequence ID" value="MEG3182627.1"/>
    <property type="molecule type" value="Genomic_DNA"/>
</dbReference>
<dbReference type="InterPro" id="IPR008962">
    <property type="entry name" value="PapD-like_sf"/>
</dbReference>
<dbReference type="PANTHER" id="PTHR30251:SF4">
    <property type="entry name" value="SLR1668 PROTEIN"/>
    <property type="match status" value="1"/>
</dbReference>
<feature type="signal peptide" evidence="1">
    <location>
        <begin position="1"/>
        <end position="26"/>
    </location>
</feature>
<protein>
    <submittedName>
        <fullName evidence="3">Molecular chaperone</fullName>
    </submittedName>
</protein>
<dbReference type="Proteomes" id="UP001355056">
    <property type="component" value="Unassembled WGS sequence"/>
</dbReference>
<dbReference type="PANTHER" id="PTHR30251">
    <property type="entry name" value="PILUS ASSEMBLY CHAPERONE"/>
    <property type="match status" value="1"/>
</dbReference>
<keyword evidence="1" id="KW-0732">Signal</keyword>
<feature type="domain" description="Pili assembly chaperone N-terminal" evidence="2">
    <location>
        <begin position="29"/>
        <end position="149"/>
    </location>
</feature>
<evidence type="ECO:0000313" key="4">
    <source>
        <dbReference type="Proteomes" id="UP001355056"/>
    </source>
</evidence>
<dbReference type="RefSeq" id="WP_332613922.1">
    <property type="nucleotide sequence ID" value="NZ_JAXGFP010000001.1"/>
</dbReference>
<name>A0ABU7YUV5_9GAMM</name>
<evidence type="ECO:0000256" key="1">
    <source>
        <dbReference type="SAM" id="SignalP"/>
    </source>
</evidence>
<comment type="caution">
    <text evidence="3">The sequence shown here is derived from an EMBL/GenBank/DDBJ whole genome shotgun (WGS) entry which is preliminary data.</text>
</comment>
<dbReference type="InterPro" id="IPR016147">
    <property type="entry name" value="Pili_assmbl_chaperone_N"/>
</dbReference>
<sequence length="248" mass="26502">MYRFNPKTWPSLVLIALLGLCGPTHAASLQVAPTSVELQAGENGAAVWLSNTDPDTPVRAQVRLFRWTQQDGEDTLEPTRDLAISPPLVELAGGARQLVRVIRTGPPPTGVEASYRIIVDEVPSGTAVEQTGLKFLLRYSIPVFVLPAGGPAIAYDIAPRLERTGDAASLVVENRGHQHAQLADLAYIDADGKRDELMSGLVGYVLPGQTMRWALPASATRYADGGSFKARINGEAVEQTLALGPAAR</sequence>
<dbReference type="Gene3D" id="2.60.40.10">
    <property type="entry name" value="Immunoglobulins"/>
    <property type="match status" value="1"/>
</dbReference>
<keyword evidence="4" id="KW-1185">Reference proteome</keyword>
<dbReference type="InterPro" id="IPR050643">
    <property type="entry name" value="Periplasmic_pilus_chap"/>
</dbReference>
<proteinExistence type="predicted"/>
<feature type="chain" id="PRO_5045648548" evidence="1">
    <location>
        <begin position="27"/>
        <end position="248"/>
    </location>
</feature>
<dbReference type="SUPFAM" id="SSF49354">
    <property type="entry name" value="PapD-like"/>
    <property type="match status" value="1"/>
</dbReference>
<gene>
    <name evidence="3" type="ORF">SNE34_01175</name>
</gene>
<evidence type="ECO:0000259" key="2">
    <source>
        <dbReference type="Pfam" id="PF00345"/>
    </source>
</evidence>
<dbReference type="InterPro" id="IPR013783">
    <property type="entry name" value="Ig-like_fold"/>
</dbReference>
<evidence type="ECO:0000313" key="3">
    <source>
        <dbReference type="EMBL" id="MEG3182627.1"/>
    </source>
</evidence>
<reference evidence="3 4" key="1">
    <citation type="journal article" date="2016" name="Int. J. Syst. Evol. Microbiol.">
        <title>Lysobacter erysipheiresistens sp. nov., an antagonist of powdery mildew, isolated from tobacco-cultivated soil.</title>
        <authorList>
            <person name="Xie B."/>
            <person name="Li T."/>
            <person name="Lin X."/>
            <person name="Wang C.J."/>
            <person name="Chen Y.J."/>
            <person name="Liu W.J."/>
            <person name="Zhao Z.W."/>
        </authorList>
    </citation>
    <scope>NUCLEOTIDE SEQUENCE [LARGE SCALE GENOMIC DNA]</scope>
    <source>
        <strain evidence="3 4">RS-LYSO-3</strain>
    </source>
</reference>
<dbReference type="Pfam" id="PF00345">
    <property type="entry name" value="PapD_N"/>
    <property type="match status" value="1"/>
</dbReference>
<accession>A0ABU7YUV5</accession>
<organism evidence="3 4">
    <name type="scientific">Novilysobacter erysipheiresistens</name>
    <dbReference type="NCBI Taxonomy" id="1749332"/>
    <lineage>
        <taxon>Bacteria</taxon>
        <taxon>Pseudomonadati</taxon>
        <taxon>Pseudomonadota</taxon>
        <taxon>Gammaproteobacteria</taxon>
        <taxon>Lysobacterales</taxon>
        <taxon>Lysobacteraceae</taxon>
        <taxon>Novilysobacter</taxon>
    </lineage>
</organism>